<gene>
    <name evidence="7" type="ORF">GC722_08620</name>
</gene>
<organism evidence="7 8">
    <name type="scientific">Auraticoccus cholistanensis</name>
    <dbReference type="NCBI Taxonomy" id="2656650"/>
    <lineage>
        <taxon>Bacteria</taxon>
        <taxon>Bacillati</taxon>
        <taxon>Actinomycetota</taxon>
        <taxon>Actinomycetes</taxon>
        <taxon>Propionibacteriales</taxon>
        <taxon>Propionibacteriaceae</taxon>
        <taxon>Auraticoccus</taxon>
    </lineage>
</organism>
<sequence>MGPPPLLRLTLRAFDASERTARRGTASLGRRARRLRFRAFMIAQCAVTAGLAYWVAGRVLGHPMPIFAPVAAIVCLGFSFGQRFSRAVEMAVGVALGVLVGDVFVRVFGSGPWQVVVVAGVAMSIATLVGARNLMVIQAGVQSTIVVTLLPAAGEGVSRWLDAVVGCALALLVTTVAPSAPLVRPRILVAEALTEVSGTVRAAREALATGDPGMAEEVLARARRSETQLSAIEEATREGMAVVRYSPFVRAHRPQMESIAALYEPLDRLMRNLRVMTRRTAVATFHSELPPPAYLELMDELVEVLDYMAGELYERRLPTAAQKRLVRLAQHSARTDLRTSLSNIVVLAQIRSMTVDLLQLCGLSYADARDLVPELA</sequence>
<dbReference type="Pfam" id="PF13515">
    <property type="entry name" value="FUSC_2"/>
    <property type="match status" value="1"/>
</dbReference>
<evidence type="ECO:0000256" key="3">
    <source>
        <dbReference type="ARBA" id="ARBA00022989"/>
    </source>
</evidence>
<evidence type="ECO:0000256" key="1">
    <source>
        <dbReference type="ARBA" id="ARBA00004141"/>
    </source>
</evidence>
<name>A0A6A9UX38_9ACTN</name>
<dbReference type="InterPro" id="IPR049453">
    <property type="entry name" value="Memb_transporter_dom"/>
</dbReference>
<keyword evidence="4 5" id="KW-0472">Membrane</keyword>
<evidence type="ECO:0000313" key="8">
    <source>
        <dbReference type="Proteomes" id="UP000435304"/>
    </source>
</evidence>
<feature type="transmembrane region" description="Helical" evidence="5">
    <location>
        <begin position="62"/>
        <end position="80"/>
    </location>
</feature>
<dbReference type="RefSeq" id="WP_156609527.1">
    <property type="nucleotide sequence ID" value="NZ_WPCU01000005.1"/>
</dbReference>
<feature type="transmembrane region" description="Helical" evidence="5">
    <location>
        <begin position="111"/>
        <end position="129"/>
    </location>
</feature>
<dbReference type="Proteomes" id="UP000435304">
    <property type="component" value="Unassembled WGS sequence"/>
</dbReference>
<dbReference type="GO" id="GO:0016020">
    <property type="term" value="C:membrane"/>
    <property type="evidence" value="ECO:0007669"/>
    <property type="project" value="UniProtKB-SubCell"/>
</dbReference>
<evidence type="ECO:0000256" key="4">
    <source>
        <dbReference type="ARBA" id="ARBA00023136"/>
    </source>
</evidence>
<keyword evidence="8" id="KW-1185">Reference proteome</keyword>
<dbReference type="EMBL" id="WPCU01000005">
    <property type="protein sequence ID" value="MVA76084.1"/>
    <property type="molecule type" value="Genomic_DNA"/>
</dbReference>
<comment type="caution">
    <text evidence="7">The sequence shown here is derived from an EMBL/GenBank/DDBJ whole genome shotgun (WGS) entry which is preliminary data.</text>
</comment>
<keyword evidence="3 5" id="KW-1133">Transmembrane helix</keyword>
<evidence type="ECO:0000256" key="2">
    <source>
        <dbReference type="ARBA" id="ARBA00022692"/>
    </source>
</evidence>
<keyword evidence="2 5" id="KW-0812">Transmembrane</keyword>
<feature type="transmembrane region" description="Helical" evidence="5">
    <location>
        <begin position="87"/>
        <end position="105"/>
    </location>
</feature>
<proteinExistence type="predicted"/>
<evidence type="ECO:0000259" key="6">
    <source>
        <dbReference type="Pfam" id="PF13515"/>
    </source>
</evidence>
<reference evidence="7 8" key="1">
    <citation type="submission" date="2019-12" db="EMBL/GenBank/DDBJ databases">
        <title>Auraticoccus cholistani sp. nov., an actinomycete isolated from soil of Cholistan desert.</title>
        <authorList>
            <person name="Cheema M.T."/>
        </authorList>
    </citation>
    <scope>NUCLEOTIDE SEQUENCE [LARGE SCALE GENOMIC DNA]</scope>
    <source>
        <strain evidence="7 8">F435</strain>
    </source>
</reference>
<feature type="domain" description="Integral membrane bound transporter" evidence="6">
    <location>
        <begin position="53"/>
        <end position="173"/>
    </location>
</feature>
<feature type="transmembrane region" description="Helical" evidence="5">
    <location>
        <begin position="160"/>
        <end position="183"/>
    </location>
</feature>
<evidence type="ECO:0000313" key="7">
    <source>
        <dbReference type="EMBL" id="MVA76084.1"/>
    </source>
</evidence>
<comment type="subcellular location">
    <subcellularLocation>
        <location evidence="1">Membrane</location>
        <topology evidence="1">Multi-pass membrane protein</topology>
    </subcellularLocation>
</comment>
<feature type="transmembrane region" description="Helical" evidence="5">
    <location>
        <begin position="37"/>
        <end position="56"/>
    </location>
</feature>
<evidence type="ECO:0000256" key="5">
    <source>
        <dbReference type="SAM" id="Phobius"/>
    </source>
</evidence>
<accession>A0A6A9UX38</accession>
<protein>
    <submittedName>
        <fullName evidence="7">Aromatic acid exporter family protein</fullName>
    </submittedName>
</protein>
<dbReference type="AlphaFoldDB" id="A0A6A9UX38"/>